<evidence type="ECO:0000256" key="7">
    <source>
        <dbReference type="RuleBase" id="RU004003"/>
    </source>
</evidence>
<dbReference type="Pfam" id="PF11741">
    <property type="entry name" value="AMIN"/>
    <property type="match status" value="2"/>
</dbReference>
<feature type="domain" description="Secretin/TonB short N-terminal" evidence="9">
    <location>
        <begin position="451"/>
        <end position="499"/>
    </location>
</feature>
<comment type="subcellular location">
    <subcellularLocation>
        <location evidence="8">Cell outer membrane</location>
    </subcellularLocation>
    <subcellularLocation>
        <location evidence="1">Membrane</location>
    </subcellularLocation>
</comment>
<evidence type="ECO:0000256" key="8">
    <source>
        <dbReference type="RuleBase" id="RU004004"/>
    </source>
</evidence>
<dbReference type="InterPro" id="IPR005644">
    <property type="entry name" value="NolW-like"/>
</dbReference>
<dbReference type="InterPro" id="IPR051808">
    <property type="entry name" value="Type_IV_pilus_biogenesis"/>
</dbReference>
<dbReference type="GO" id="GO:0009306">
    <property type="term" value="P:protein secretion"/>
    <property type="evidence" value="ECO:0007669"/>
    <property type="project" value="InterPro"/>
</dbReference>
<evidence type="ECO:0000313" key="10">
    <source>
        <dbReference type="EMBL" id="GAK57218.1"/>
    </source>
</evidence>
<keyword evidence="4" id="KW-0653">Protein transport</keyword>
<gene>
    <name evidence="10" type="ORF">U27_04183</name>
</gene>
<dbReference type="PANTHER" id="PTHR30604">
    <property type="entry name" value="PROTEIN TRANSPORT PROTEIN HOFQ"/>
    <property type="match status" value="1"/>
</dbReference>
<keyword evidence="3" id="KW-0732">Signal</keyword>
<comment type="similarity">
    <text evidence="7">Belongs to the bacterial secretin family.</text>
</comment>
<evidence type="ECO:0000256" key="1">
    <source>
        <dbReference type="ARBA" id="ARBA00004370"/>
    </source>
</evidence>
<reference evidence="10" key="1">
    <citation type="journal article" date="2015" name="PeerJ">
        <title>First genomic representation of candidate bacterial phylum KSB3 points to enhanced environmental sensing as a trigger of wastewater bulking.</title>
        <authorList>
            <person name="Sekiguchi Y."/>
            <person name="Ohashi A."/>
            <person name="Parks D.H."/>
            <person name="Yamauchi T."/>
            <person name="Tyson G.W."/>
            <person name="Hugenholtz P."/>
        </authorList>
    </citation>
    <scope>NUCLEOTIDE SEQUENCE [LARGE SCALE GENOMIC DNA]</scope>
</reference>
<dbReference type="PRINTS" id="PR00811">
    <property type="entry name" value="BCTERIALGSPD"/>
</dbReference>
<evidence type="ECO:0000313" key="11">
    <source>
        <dbReference type="Proteomes" id="UP000030661"/>
    </source>
</evidence>
<dbReference type="InterPro" id="IPR021731">
    <property type="entry name" value="AMIN_dom"/>
</dbReference>
<dbReference type="InterPro" id="IPR013355">
    <property type="entry name" value="Pilus_4_PilQ"/>
</dbReference>
<dbReference type="InterPro" id="IPR011662">
    <property type="entry name" value="Secretin/TonB_short_N"/>
</dbReference>
<dbReference type="Gene3D" id="3.30.1370.120">
    <property type="match status" value="1"/>
</dbReference>
<dbReference type="STRING" id="1499967.U27_04183"/>
<dbReference type="AlphaFoldDB" id="A0A081BY13"/>
<accession>A0A081BY13</accession>
<dbReference type="NCBIfam" id="TIGR02515">
    <property type="entry name" value="IV_pilus_PilQ"/>
    <property type="match status" value="1"/>
</dbReference>
<dbReference type="Proteomes" id="UP000030661">
    <property type="component" value="Unassembled WGS sequence"/>
</dbReference>
<dbReference type="HOGENOM" id="CLU_006756_0_0_0"/>
<evidence type="ECO:0000256" key="4">
    <source>
        <dbReference type="ARBA" id="ARBA00022927"/>
    </source>
</evidence>
<dbReference type="SMART" id="SM00965">
    <property type="entry name" value="STN"/>
    <property type="match status" value="1"/>
</dbReference>
<dbReference type="Gene3D" id="2.60.40.3500">
    <property type="match status" value="2"/>
</dbReference>
<proteinExistence type="inferred from homology"/>
<dbReference type="eggNOG" id="COG4796">
    <property type="taxonomic scope" value="Bacteria"/>
</dbReference>
<keyword evidence="2 8" id="KW-0813">Transport</keyword>
<dbReference type="EMBL" id="DF820465">
    <property type="protein sequence ID" value="GAK57218.1"/>
    <property type="molecule type" value="Genomic_DNA"/>
</dbReference>
<dbReference type="GO" id="GO:0009279">
    <property type="term" value="C:cell outer membrane"/>
    <property type="evidence" value="ECO:0007669"/>
    <property type="project" value="UniProtKB-SubCell"/>
</dbReference>
<dbReference type="InterPro" id="IPR001775">
    <property type="entry name" value="GspD/PilQ"/>
</dbReference>
<keyword evidence="6" id="KW-0998">Cell outer membrane</keyword>
<dbReference type="Pfam" id="PF00263">
    <property type="entry name" value="Secretin"/>
    <property type="match status" value="1"/>
</dbReference>
<evidence type="ECO:0000256" key="3">
    <source>
        <dbReference type="ARBA" id="ARBA00022729"/>
    </source>
</evidence>
<dbReference type="Gene3D" id="3.30.1370.130">
    <property type="match status" value="1"/>
</dbReference>
<dbReference type="Pfam" id="PF03958">
    <property type="entry name" value="Secretin_N"/>
    <property type="match status" value="1"/>
</dbReference>
<evidence type="ECO:0000256" key="5">
    <source>
        <dbReference type="ARBA" id="ARBA00023136"/>
    </source>
</evidence>
<evidence type="ECO:0000256" key="6">
    <source>
        <dbReference type="ARBA" id="ARBA00023237"/>
    </source>
</evidence>
<organism evidence="10">
    <name type="scientific">Vecturithrix granuli</name>
    <dbReference type="NCBI Taxonomy" id="1499967"/>
    <lineage>
        <taxon>Bacteria</taxon>
        <taxon>Candidatus Moduliflexota</taxon>
        <taxon>Candidatus Vecturitrichia</taxon>
        <taxon>Candidatus Vecturitrichales</taxon>
        <taxon>Candidatus Vecturitrichaceae</taxon>
        <taxon>Candidatus Vecturithrix</taxon>
    </lineage>
</organism>
<dbReference type="PANTHER" id="PTHR30604:SF1">
    <property type="entry name" value="DNA UTILIZATION PROTEIN HOFQ"/>
    <property type="match status" value="1"/>
</dbReference>
<dbReference type="InterPro" id="IPR004846">
    <property type="entry name" value="T2SS/T3SS_dom"/>
</dbReference>
<sequence length="860" mass="95294">MMHPENFSSWMKGIVIGTLFVIMMWGCATPEVEQLGSVPEEQKPIATTAKISRISTESLIGKMRITLEANSELTYTAFKLTDPLRLVLDLPNIDSSEVSELTFQEAFPVMRITPFQFTDGGSVNSRIEVALSRLVPYQVFSDANKLYIDLETTIEDVTTPPTSVTSVLPPGFEEFKPLQEKPATVIASKPELSPSKLPVSLTPETPALPQPIPKVQEELPTIQPVTLQPGTPVIEIQQPPQTVGGVTPLPGMITDIALIKDLQVTETDDKTQITIYSNKLPEFEVKRSETPPRLTLDLKQSELPPGNEKVITPDELKTVVKQLRLFQLRKTPDGKDNSVRLLVDLLKPTKHEVKVESGQLTIEFDHQKIFTTSELSSEQAEIVEVPLTTGIEQAVKEDVEMTEEAEFAAEPSIRTPKTDEEQQYKGQLISIHFQEADVLDVLQVIAEVSGLNLVVHPGVSGKVTVHLNNIPWDQALDIVLKMNNLSVEIEGNILRVAQSTIFQQEIVQRVEQQRQQIEARKVQEELEALETRLITINFAEPQSIVGIINQYFQGTFAQTGRQEQRRGTITVDDRTKTLIIQDTAENIRKIEEIVATLDRRTPQVMIEARVVSISSYFQKELGITWGGSFYANAEHGNALDYRFPYSVDIPGFGVNLPGVTSPVFSTGDIRFGSIDDVIAIFARIDAAEKENKTKTLGQPKIFTQDNVPATVSAGQVRRITETTTSAGTTTTTTREVQATLSLNVTPRVSNDGYITMTVDVKNDAFTGSSGTDTTNQSVNSEITVKDGETVVIGGIYQTTEAENFTAVPFLHKIPVVGRLFKSTLPNIKEKSELLIFLTPRILDRQFLQSEQEGTNVSLAY</sequence>
<evidence type="ECO:0000256" key="2">
    <source>
        <dbReference type="ARBA" id="ARBA00022448"/>
    </source>
</evidence>
<protein>
    <submittedName>
        <fullName evidence="10">Type IV pilus secretin PilQ protein</fullName>
    </submittedName>
</protein>
<keyword evidence="5" id="KW-0472">Membrane</keyword>
<dbReference type="Pfam" id="PF07660">
    <property type="entry name" value="STN"/>
    <property type="match status" value="1"/>
</dbReference>
<dbReference type="InterPro" id="IPR038591">
    <property type="entry name" value="NolW-like_sf"/>
</dbReference>
<name>A0A081BY13_VECG1</name>
<evidence type="ECO:0000259" key="9">
    <source>
        <dbReference type="SMART" id="SM00965"/>
    </source>
</evidence>
<keyword evidence="11" id="KW-1185">Reference proteome</keyword>